<gene>
    <name evidence="7" type="ORF">AB205_0030000</name>
</gene>
<evidence type="ECO:0000256" key="4">
    <source>
        <dbReference type="ARBA" id="ARBA00022658"/>
    </source>
</evidence>
<dbReference type="EMBL" id="KV923092">
    <property type="protein sequence ID" value="PIO40429.1"/>
    <property type="molecule type" value="Genomic_DNA"/>
</dbReference>
<dbReference type="Pfam" id="PF10165">
    <property type="entry name" value="Ric8"/>
    <property type="match status" value="1"/>
</dbReference>
<accession>A0A2G9SJT9</accession>
<name>A0A2G9SJT9_AQUCT</name>
<keyword evidence="4 6" id="KW-0344">Guanine-nucleotide releasing factor</keyword>
<keyword evidence="3 6" id="KW-0963">Cytoplasm</keyword>
<comment type="similarity">
    <text evidence="2 6">Belongs to the synembryn family.</text>
</comment>
<keyword evidence="5" id="KW-0143">Chaperone</keyword>
<comment type="subcellular location">
    <subcellularLocation>
        <location evidence="1">Cytoplasm</location>
        <location evidence="1">Cell cortex</location>
    </subcellularLocation>
</comment>
<reference evidence="8" key="1">
    <citation type="journal article" date="2017" name="Nat. Commun.">
        <title>The North American bullfrog draft genome provides insight into hormonal regulation of long noncoding RNA.</title>
        <authorList>
            <person name="Hammond S.A."/>
            <person name="Warren R.L."/>
            <person name="Vandervalk B.P."/>
            <person name="Kucuk E."/>
            <person name="Khan H."/>
            <person name="Gibb E.A."/>
            <person name="Pandoh P."/>
            <person name="Kirk H."/>
            <person name="Zhao Y."/>
            <person name="Jones M."/>
            <person name="Mungall A.J."/>
            <person name="Coope R."/>
            <person name="Pleasance S."/>
            <person name="Moore R.A."/>
            <person name="Holt R.A."/>
            <person name="Round J.M."/>
            <person name="Ohora S."/>
            <person name="Walle B.V."/>
            <person name="Veldhoen N."/>
            <person name="Helbing C.C."/>
            <person name="Birol I."/>
        </authorList>
    </citation>
    <scope>NUCLEOTIDE SEQUENCE [LARGE SCALE GENOMIC DNA]</scope>
</reference>
<dbReference type="PRINTS" id="PR01802">
    <property type="entry name" value="SYNEMBRYN"/>
</dbReference>
<dbReference type="GO" id="GO:0005085">
    <property type="term" value="F:guanyl-nucleotide exchange factor activity"/>
    <property type="evidence" value="ECO:0007669"/>
    <property type="project" value="UniProtKB-UniRule"/>
</dbReference>
<dbReference type="InterPro" id="IPR019318">
    <property type="entry name" value="Gua_nucleotide_exch_fac_Ric8"/>
</dbReference>
<dbReference type="GO" id="GO:0005886">
    <property type="term" value="C:plasma membrane"/>
    <property type="evidence" value="ECO:0007669"/>
    <property type="project" value="TreeGrafter"/>
</dbReference>
<organism evidence="7 8">
    <name type="scientific">Aquarana catesbeiana</name>
    <name type="common">American bullfrog</name>
    <name type="synonym">Rana catesbeiana</name>
    <dbReference type="NCBI Taxonomy" id="8400"/>
    <lineage>
        <taxon>Eukaryota</taxon>
        <taxon>Metazoa</taxon>
        <taxon>Chordata</taxon>
        <taxon>Craniata</taxon>
        <taxon>Vertebrata</taxon>
        <taxon>Euteleostomi</taxon>
        <taxon>Amphibia</taxon>
        <taxon>Batrachia</taxon>
        <taxon>Anura</taxon>
        <taxon>Neobatrachia</taxon>
        <taxon>Ranoidea</taxon>
        <taxon>Ranidae</taxon>
        <taxon>Aquarana</taxon>
    </lineage>
</organism>
<dbReference type="GO" id="GO:0007186">
    <property type="term" value="P:G protein-coupled receptor signaling pathway"/>
    <property type="evidence" value="ECO:0007669"/>
    <property type="project" value="TreeGrafter"/>
</dbReference>
<evidence type="ECO:0000256" key="2">
    <source>
        <dbReference type="ARBA" id="ARBA00009049"/>
    </source>
</evidence>
<evidence type="ECO:0000256" key="5">
    <source>
        <dbReference type="ARBA" id="ARBA00023186"/>
    </source>
</evidence>
<evidence type="ECO:0000313" key="8">
    <source>
        <dbReference type="Proteomes" id="UP000228934"/>
    </source>
</evidence>
<comment type="function">
    <text evidence="6">Chaperone that specifically binds and folds nascent G alpha proteins prior to G protein heterotrimer formation. Also acts as a guanine nucleotide exchange factor (GEF) for G alpha proteins by stimulating exchange of bound GDP for free GTP.</text>
</comment>
<dbReference type="PANTHER" id="PTHR12425:SF4">
    <property type="entry name" value="SYNEMBRYN-A"/>
    <property type="match status" value="1"/>
</dbReference>
<dbReference type="GO" id="GO:0005938">
    <property type="term" value="C:cell cortex"/>
    <property type="evidence" value="ECO:0007669"/>
    <property type="project" value="UniProtKB-SubCell"/>
</dbReference>
<evidence type="ECO:0000256" key="3">
    <source>
        <dbReference type="ARBA" id="ARBA00022490"/>
    </source>
</evidence>
<dbReference type="PANTHER" id="PTHR12425">
    <property type="entry name" value="SYNEMBRYN"/>
    <property type="match status" value="1"/>
</dbReference>
<protein>
    <recommendedName>
        <fullName evidence="6">Synembryn</fullName>
    </recommendedName>
    <alternativeName>
        <fullName evidence="6">Protein Ric-8</fullName>
    </alternativeName>
</protein>
<dbReference type="InterPro" id="IPR008376">
    <property type="entry name" value="Chaperone_Ric-8_A/B"/>
</dbReference>
<sequence>MCLDVLLTPKVEHGSVEYMGMNMDTVEVLIQFLDRRLDRGHKLRETLTPVLNLLTESSRVHRETRKFLRAKVLPPLRDVKNRPEVGNTLRNKLVRLMTHVDTDVKHCAAEFLFVLCKENGE</sequence>
<evidence type="ECO:0000256" key="1">
    <source>
        <dbReference type="ARBA" id="ARBA00004544"/>
    </source>
</evidence>
<evidence type="ECO:0000313" key="7">
    <source>
        <dbReference type="EMBL" id="PIO40429.1"/>
    </source>
</evidence>
<dbReference type="AlphaFoldDB" id="A0A2G9SJT9"/>
<comment type="subunit">
    <text evidence="6">Interacts with some GDP-bound G alpha proteins. Does not interact with G-alpha proteins when they are in complex with subunits beta and gamma.</text>
</comment>
<dbReference type="Proteomes" id="UP000228934">
    <property type="component" value="Unassembled WGS sequence"/>
</dbReference>
<keyword evidence="8" id="KW-1185">Reference proteome</keyword>
<dbReference type="GO" id="GO:0001965">
    <property type="term" value="F:G-protein alpha-subunit binding"/>
    <property type="evidence" value="ECO:0007669"/>
    <property type="project" value="UniProtKB-UniRule"/>
</dbReference>
<evidence type="ECO:0000256" key="6">
    <source>
        <dbReference type="RuleBase" id="RU369048"/>
    </source>
</evidence>
<dbReference type="OrthoDB" id="5585685at2759"/>
<proteinExistence type="inferred from homology"/>